<organism evidence="1 2">
    <name type="scientific">Saccharothrix hoggarensis</name>
    <dbReference type="NCBI Taxonomy" id="913853"/>
    <lineage>
        <taxon>Bacteria</taxon>
        <taxon>Bacillati</taxon>
        <taxon>Actinomycetota</taxon>
        <taxon>Actinomycetes</taxon>
        <taxon>Pseudonocardiales</taxon>
        <taxon>Pseudonocardiaceae</taxon>
        <taxon>Saccharothrix</taxon>
    </lineage>
</organism>
<protein>
    <submittedName>
        <fullName evidence="1">Uncharacterized protein</fullName>
    </submittedName>
</protein>
<dbReference type="Proteomes" id="UP001597168">
    <property type="component" value="Unassembled WGS sequence"/>
</dbReference>
<dbReference type="RefSeq" id="WP_380727930.1">
    <property type="nucleotide sequence ID" value="NZ_JBHTLK010000215.1"/>
</dbReference>
<comment type="caution">
    <text evidence="1">The sequence shown here is derived from an EMBL/GenBank/DDBJ whole genome shotgun (WGS) entry which is preliminary data.</text>
</comment>
<sequence>MVLYFIIMRIVGRRYFGRRHGVPAEPHEQGMAAAGAIGLAWPVTIWLPQVRDPEPCVHIKHIRQREHTRDEIIAAGVIRQREVEERNWRRQGR</sequence>
<dbReference type="EMBL" id="JBHTLK010000215">
    <property type="protein sequence ID" value="MFD1151168.1"/>
    <property type="molecule type" value="Genomic_DNA"/>
</dbReference>
<gene>
    <name evidence="1" type="ORF">ACFQ3T_28905</name>
</gene>
<accession>A0ABW3R267</accession>
<evidence type="ECO:0000313" key="1">
    <source>
        <dbReference type="EMBL" id="MFD1151168.1"/>
    </source>
</evidence>
<proteinExistence type="predicted"/>
<name>A0ABW3R267_9PSEU</name>
<evidence type="ECO:0000313" key="2">
    <source>
        <dbReference type="Proteomes" id="UP001597168"/>
    </source>
</evidence>
<keyword evidence="2" id="KW-1185">Reference proteome</keyword>
<reference evidence="2" key="1">
    <citation type="journal article" date="2019" name="Int. J. Syst. Evol. Microbiol.">
        <title>The Global Catalogue of Microorganisms (GCM) 10K type strain sequencing project: providing services to taxonomists for standard genome sequencing and annotation.</title>
        <authorList>
            <consortium name="The Broad Institute Genomics Platform"/>
            <consortium name="The Broad Institute Genome Sequencing Center for Infectious Disease"/>
            <person name="Wu L."/>
            <person name="Ma J."/>
        </authorList>
    </citation>
    <scope>NUCLEOTIDE SEQUENCE [LARGE SCALE GENOMIC DNA]</scope>
    <source>
        <strain evidence="2">CCUG 60214</strain>
    </source>
</reference>